<protein>
    <recommendedName>
        <fullName evidence="1">Limonene-1,2-epoxide hydrolase domain-containing protein</fullName>
    </recommendedName>
</protein>
<gene>
    <name evidence="2" type="ORF">AQ619_13990</name>
</gene>
<sequence>MVSPAESPLEIVRQFMKAMEPLDYDTALRLVADTCEYVNPPPLPVVHGPAGVRSLLEPFFAPTLENEFRVLRESASGSLVFLERLDRHRLADKWVELPVTGVFEVHDGKITYWRDYFDAATIMSQWPTG</sequence>
<dbReference type="Proteomes" id="UP000056905">
    <property type="component" value="Chromosome"/>
</dbReference>
<dbReference type="Pfam" id="PF07858">
    <property type="entry name" value="LEH"/>
    <property type="match status" value="1"/>
</dbReference>
<dbReference type="OrthoDB" id="9781757at2"/>
<dbReference type="InterPro" id="IPR013100">
    <property type="entry name" value="LEH"/>
</dbReference>
<evidence type="ECO:0000313" key="2">
    <source>
        <dbReference type="EMBL" id="ALL14365.1"/>
    </source>
</evidence>
<feature type="domain" description="Limonene-1,2-epoxide hydrolase" evidence="1">
    <location>
        <begin position="8"/>
        <end position="127"/>
    </location>
</feature>
<dbReference type="Gene3D" id="3.10.450.50">
    <property type="match status" value="1"/>
</dbReference>
<name>A0A0P0P245_9CAUL</name>
<dbReference type="EMBL" id="CP013002">
    <property type="protein sequence ID" value="ALL14365.1"/>
    <property type="molecule type" value="Genomic_DNA"/>
</dbReference>
<evidence type="ECO:0000313" key="3">
    <source>
        <dbReference type="Proteomes" id="UP000056905"/>
    </source>
</evidence>
<dbReference type="KEGG" id="chq:AQ619_13990"/>
<dbReference type="AlphaFoldDB" id="A0A0P0P245"/>
<evidence type="ECO:0000259" key="1">
    <source>
        <dbReference type="Pfam" id="PF07858"/>
    </source>
</evidence>
<accession>A0A0P0P245</accession>
<dbReference type="STRING" id="69395.AQ619_13990"/>
<organism evidence="2 3">
    <name type="scientific">Caulobacter henricii</name>
    <dbReference type="NCBI Taxonomy" id="69395"/>
    <lineage>
        <taxon>Bacteria</taxon>
        <taxon>Pseudomonadati</taxon>
        <taxon>Pseudomonadota</taxon>
        <taxon>Alphaproteobacteria</taxon>
        <taxon>Caulobacterales</taxon>
        <taxon>Caulobacteraceae</taxon>
        <taxon>Caulobacter</taxon>
    </lineage>
</organism>
<keyword evidence="3" id="KW-1185">Reference proteome</keyword>
<reference evidence="2 3" key="1">
    <citation type="submission" date="2015-10" db="EMBL/GenBank/DDBJ databases">
        <title>Conservation of the essential genome among Caulobacter and Brevundimonas species.</title>
        <authorList>
            <person name="Scott D."/>
            <person name="Ely B."/>
        </authorList>
    </citation>
    <scope>NUCLEOTIDE SEQUENCE [LARGE SCALE GENOMIC DNA]</scope>
    <source>
        <strain evidence="2 3">CB4</strain>
    </source>
</reference>
<dbReference type="SUPFAM" id="SSF54427">
    <property type="entry name" value="NTF2-like"/>
    <property type="match status" value="1"/>
</dbReference>
<proteinExistence type="predicted"/>
<dbReference type="RefSeq" id="WP_062148841.1">
    <property type="nucleotide sequence ID" value="NZ_CP013002.1"/>
</dbReference>
<dbReference type="InterPro" id="IPR032710">
    <property type="entry name" value="NTF2-like_dom_sf"/>
</dbReference>